<dbReference type="InterPro" id="IPR050078">
    <property type="entry name" value="Ribosomal_L11_MeTrfase_PrmA"/>
</dbReference>
<keyword evidence="2 3" id="KW-0808">Transferase</keyword>
<dbReference type="AlphaFoldDB" id="A0A3S1CIG1"/>
<dbReference type="EMBL" id="RZIJ01000004">
    <property type="protein sequence ID" value="RUQ74171.1"/>
    <property type="molecule type" value="Genomic_DNA"/>
</dbReference>
<dbReference type="SUPFAM" id="SSF53335">
    <property type="entry name" value="S-adenosyl-L-methionine-dependent methyltransferases"/>
    <property type="match status" value="1"/>
</dbReference>
<keyword evidence="4" id="KW-1185">Reference proteome</keyword>
<dbReference type="InterPro" id="IPR029063">
    <property type="entry name" value="SAM-dependent_MTases_sf"/>
</dbReference>
<accession>A0A3S1CIG1</accession>
<reference evidence="3 4" key="1">
    <citation type="submission" date="2018-12" db="EMBL/GenBank/DDBJ databases">
        <authorList>
            <person name="Yang Y."/>
        </authorList>
    </citation>
    <scope>NUCLEOTIDE SEQUENCE [LARGE SCALE GENOMIC DNA]</scope>
    <source>
        <strain evidence="3 4">GSF71</strain>
    </source>
</reference>
<dbReference type="PANTHER" id="PTHR43648:SF1">
    <property type="entry name" value="ELECTRON TRANSFER FLAVOPROTEIN BETA SUBUNIT LYSINE METHYLTRANSFERASE"/>
    <property type="match status" value="1"/>
</dbReference>
<comment type="caution">
    <text evidence="3">The sequence shown here is derived from an EMBL/GenBank/DDBJ whole genome shotgun (WGS) entry which is preliminary data.</text>
</comment>
<dbReference type="Pfam" id="PF06325">
    <property type="entry name" value="PrmA"/>
    <property type="match status" value="1"/>
</dbReference>
<keyword evidence="1 3" id="KW-0489">Methyltransferase</keyword>
<evidence type="ECO:0000256" key="1">
    <source>
        <dbReference type="ARBA" id="ARBA00022603"/>
    </source>
</evidence>
<sequence length="218" mass="23341">MNNPSPLDFVRDNTTLATPPLLPEIQLHLATEVTPLWEATEETLAEKNLPPPYWAFAWPGGQAVARLMLDRPDLVAGKSVLDFAAGTGVVAVAAMMAGAARVQACDIDRFSLAAIALNAKANGVEVKAVSVDLVGRELPGIDVVLAGDVCYERPMAERVTAWLRTVAATGTLVLLGDPGRAYVPAHGLEKVATYTVPTSLELEDRTTRETTIWRLLAE</sequence>
<dbReference type="Proteomes" id="UP000280346">
    <property type="component" value="Unassembled WGS sequence"/>
</dbReference>
<organism evidence="3 4">
    <name type="scientific">Azospirillum doebereinerae</name>
    <dbReference type="NCBI Taxonomy" id="92933"/>
    <lineage>
        <taxon>Bacteria</taxon>
        <taxon>Pseudomonadati</taxon>
        <taxon>Pseudomonadota</taxon>
        <taxon>Alphaproteobacteria</taxon>
        <taxon>Rhodospirillales</taxon>
        <taxon>Azospirillaceae</taxon>
        <taxon>Azospirillum</taxon>
    </lineage>
</organism>
<evidence type="ECO:0000256" key="2">
    <source>
        <dbReference type="ARBA" id="ARBA00022679"/>
    </source>
</evidence>
<dbReference type="GO" id="GO:0016279">
    <property type="term" value="F:protein-lysine N-methyltransferase activity"/>
    <property type="evidence" value="ECO:0007669"/>
    <property type="project" value="TreeGrafter"/>
</dbReference>
<proteinExistence type="predicted"/>
<dbReference type="Gene3D" id="3.40.50.150">
    <property type="entry name" value="Vaccinia Virus protein VP39"/>
    <property type="match status" value="1"/>
</dbReference>
<evidence type="ECO:0000313" key="4">
    <source>
        <dbReference type="Proteomes" id="UP000280346"/>
    </source>
</evidence>
<evidence type="ECO:0000313" key="3">
    <source>
        <dbReference type="EMBL" id="RUQ74171.1"/>
    </source>
</evidence>
<dbReference type="RefSeq" id="WP_126996308.1">
    <property type="nucleotide sequence ID" value="NZ_JAKOAR010000008.1"/>
</dbReference>
<protein>
    <submittedName>
        <fullName evidence="3">Methyltransferase</fullName>
    </submittedName>
</protein>
<dbReference type="GO" id="GO:0032259">
    <property type="term" value="P:methylation"/>
    <property type="evidence" value="ECO:0007669"/>
    <property type="project" value="UniProtKB-KW"/>
</dbReference>
<gene>
    <name evidence="3" type="ORF">EJ913_07375</name>
</gene>
<name>A0A3S1CIG1_9PROT</name>
<dbReference type="PANTHER" id="PTHR43648">
    <property type="entry name" value="ELECTRON TRANSFER FLAVOPROTEIN BETA SUBUNIT LYSINE METHYLTRANSFERASE"/>
    <property type="match status" value="1"/>
</dbReference>
<dbReference type="OrthoDB" id="9794615at2"/>